<dbReference type="SUPFAM" id="SSF56645">
    <property type="entry name" value="Acyl-CoA dehydrogenase NM domain-like"/>
    <property type="match status" value="1"/>
</dbReference>
<dbReference type="GO" id="GO:0003995">
    <property type="term" value="F:acyl-CoA dehydrogenase activity"/>
    <property type="evidence" value="ECO:0007669"/>
    <property type="project" value="TreeGrafter"/>
</dbReference>
<dbReference type="Pfam" id="PF00441">
    <property type="entry name" value="Acyl-CoA_dh_1"/>
    <property type="match status" value="1"/>
</dbReference>
<evidence type="ECO:0000259" key="9">
    <source>
        <dbReference type="Pfam" id="PF02771"/>
    </source>
</evidence>
<dbReference type="InterPro" id="IPR036250">
    <property type="entry name" value="AcylCo_DH-like_C"/>
</dbReference>
<evidence type="ECO:0000256" key="6">
    <source>
        <dbReference type="RuleBase" id="RU362125"/>
    </source>
</evidence>
<dbReference type="OrthoDB" id="7328575at2"/>
<organism evidence="10 11">
    <name type="scientific">Brevibacterium paucivorans</name>
    <dbReference type="NCBI Taxonomy" id="170994"/>
    <lineage>
        <taxon>Bacteria</taxon>
        <taxon>Bacillati</taxon>
        <taxon>Actinomycetota</taxon>
        <taxon>Actinomycetes</taxon>
        <taxon>Micrococcales</taxon>
        <taxon>Brevibacteriaceae</taxon>
        <taxon>Brevibacterium</taxon>
    </lineage>
</organism>
<dbReference type="EMBL" id="PNHK01000003">
    <property type="protein sequence ID" value="PMD04984.1"/>
    <property type="molecule type" value="Genomic_DNA"/>
</dbReference>
<dbReference type="GO" id="GO:0050660">
    <property type="term" value="F:flavin adenine dinucleotide binding"/>
    <property type="evidence" value="ECO:0007669"/>
    <property type="project" value="InterPro"/>
</dbReference>
<evidence type="ECO:0000256" key="1">
    <source>
        <dbReference type="ARBA" id="ARBA00001974"/>
    </source>
</evidence>
<gene>
    <name evidence="10" type="ORF">CJ199_07760</name>
</gene>
<name>A0A2N6VLJ1_9MICO</name>
<dbReference type="Pfam" id="PF02771">
    <property type="entry name" value="Acyl-CoA_dh_N"/>
    <property type="match status" value="1"/>
</dbReference>
<evidence type="ECO:0000256" key="4">
    <source>
        <dbReference type="ARBA" id="ARBA00022827"/>
    </source>
</evidence>
<feature type="domain" description="Acyl-CoA dehydrogenase/oxidase N-terminal" evidence="9">
    <location>
        <begin position="7"/>
        <end position="118"/>
    </location>
</feature>
<dbReference type="InterPro" id="IPR009075">
    <property type="entry name" value="AcylCo_DH/oxidase_C"/>
</dbReference>
<dbReference type="Gene3D" id="1.20.140.10">
    <property type="entry name" value="Butyryl-CoA Dehydrogenase, subunit A, domain 3"/>
    <property type="match status" value="1"/>
</dbReference>
<keyword evidence="3 6" id="KW-0285">Flavoprotein</keyword>
<reference evidence="10 11" key="1">
    <citation type="submission" date="2017-09" db="EMBL/GenBank/DDBJ databases">
        <title>Bacterial strain isolated from the female urinary microbiota.</title>
        <authorList>
            <person name="Thomas-White K."/>
            <person name="Kumar N."/>
            <person name="Forster S."/>
            <person name="Putonti C."/>
            <person name="Lawley T."/>
            <person name="Wolfe A.J."/>
        </authorList>
    </citation>
    <scope>NUCLEOTIDE SEQUENCE [LARGE SCALE GENOMIC DNA]</scope>
    <source>
        <strain evidence="10 11">UMB1301</strain>
    </source>
</reference>
<dbReference type="InterPro" id="IPR046373">
    <property type="entry name" value="Acyl-CoA_Oxase/DH_mid-dom_sf"/>
</dbReference>
<evidence type="ECO:0000313" key="11">
    <source>
        <dbReference type="Proteomes" id="UP000235598"/>
    </source>
</evidence>
<evidence type="ECO:0000256" key="3">
    <source>
        <dbReference type="ARBA" id="ARBA00022630"/>
    </source>
</evidence>
<dbReference type="Proteomes" id="UP000235598">
    <property type="component" value="Unassembled WGS sequence"/>
</dbReference>
<comment type="similarity">
    <text evidence="2 6">Belongs to the acyl-CoA dehydrogenase family.</text>
</comment>
<dbReference type="AlphaFoldDB" id="A0A2N6VLJ1"/>
<dbReference type="Pfam" id="PF02770">
    <property type="entry name" value="Acyl-CoA_dh_M"/>
    <property type="match status" value="1"/>
</dbReference>
<dbReference type="PANTHER" id="PTHR43884">
    <property type="entry name" value="ACYL-COA DEHYDROGENASE"/>
    <property type="match status" value="1"/>
</dbReference>
<dbReference type="InterPro" id="IPR013786">
    <property type="entry name" value="AcylCoA_DH/ox_N"/>
</dbReference>
<comment type="cofactor">
    <cofactor evidence="1 6">
        <name>FAD</name>
        <dbReference type="ChEBI" id="CHEBI:57692"/>
    </cofactor>
</comment>
<dbReference type="SUPFAM" id="SSF47203">
    <property type="entry name" value="Acyl-CoA dehydrogenase C-terminal domain-like"/>
    <property type="match status" value="1"/>
</dbReference>
<proteinExistence type="inferred from homology"/>
<dbReference type="Gene3D" id="2.40.110.10">
    <property type="entry name" value="Butyryl-CoA Dehydrogenase, subunit A, domain 2"/>
    <property type="match status" value="1"/>
</dbReference>
<dbReference type="RefSeq" id="WP_102238925.1">
    <property type="nucleotide sequence ID" value="NZ_PNHK01000003.1"/>
</dbReference>
<keyword evidence="5 6" id="KW-0560">Oxidoreductase</keyword>
<dbReference type="Gene3D" id="1.10.540.10">
    <property type="entry name" value="Acyl-CoA dehydrogenase/oxidase, N-terminal domain"/>
    <property type="match status" value="1"/>
</dbReference>
<evidence type="ECO:0000259" key="8">
    <source>
        <dbReference type="Pfam" id="PF02770"/>
    </source>
</evidence>
<evidence type="ECO:0000256" key="2">
    <source>
        <dbReference type="ARBA" id="ARBA00009347"/>
    </source>
</evidence>
<dbReference type="InterPro" id="IPR037069">
    <property type="entry name" value="AcylCoA_DH/ox_N_sf"/>
</dbReference>
<sequence length="383" mass="40808">MDLELTDVQQELGATLGRLLKGKYDAESREAIRTSDAGWSEDMWNQFAELGLMSLPFAEEHGGAGMSFAEVAVVMEAFGRALVLEPYLPTVILGGGLVDIAGTDEQKSEILPGVAAGETRMAFAAQEPGSFYDVTEPQTKAVGSGQVQISGEKSNVVGGAQAHTFVVTAQSEQGLALYLVQADAQGVTVDQRTQADGLSTAHVKFDSAPATQLGTVVGQDAQDAVQRVLDIANAALASEAVGAMEVSLKMTAEYLKTREQFGAPIGVNQVLQHRASDLYAALEFAKSMALYAKLAITQDPDGTSETRHRDVLAAKYVIDDTARLISQEAIQMHGGIGMTMEYPIGHYAKRLTVIPRTFDSKEEVTRELSALGGLIKPEAADLK</sequence>
<dbReference type="InterPro" id="IPR006091">
    <property type="entry name" value="Acyl-CoA_Oxase/DH_mid-dom"/>
</dbReference>
<feature type="domain" description="Acyl-CoA dehydrogenase/oxidase C-terminal" evidence="7">
    <location>
        <begin position="225"/>
        <end position="352"/>
    </location>
</feature>
<accession>A0A2N6VLJ1</accession>
<dbReference type="CDD" id="cd00567">
    <property type="entry name" value="ACAD"/>
    <property type="match status" value="1"/>
</dbReference>
<dbReference type="PANTHER" id="PTHR43884:SF20">
    <property type="entry name" value="ACYL-COA DEHYDROGENASE FADE28"/>
    <property type="match status" value="1"/>
</dbReference>
<protein>
    <submittedName>
        <fullName evidence="10">Acyl-CoA dehydrogenase</fullName>
    </submittedName>
</protein>
<keyword evidence="4 6" id="KW-0274">FAD</keyword>
<comment type="caution">
    <text evidence="10">The sequence shown here is derived from an EMBL/GenBank/DDBJ whole genome shotgun (WGS) entry which is preliminary data.</text>
</comment>
<evidence type="ECO:0000259" key="7">
    <source>
        <dbReference type="Pfam" id="PF00441"/>
    </source>
</evidence>
<evidence type="ECO:0000313" key="10">
    <source>
        <dbReference type="EMBL" id="PMD04984.1"/>
    </source>
</evidence>
<dbReference type="InterPro" id="IPR009100">
    <property type="entry name" value="AcylCoA_DH/oxidase_NM_dom_sf"/>
</dbReference>
<feature type="domain" description="Acyl-CoA oxidase/dehydrogenase middle" evidence="8">
    <location>
        <begin position="122"/>
        <end position="206"/>
    </location>
</feature>
<evidence type="ECO:0000256" key="5">
    <source>
        <dbReference type="ARBA" id="ARBA00023002"/>
    </source>
</evidence>